<accession>A0A511KQG7</accession>
<dbReference type="PANTHER" id="PTHR37487">
    <property type="entry name" value="CHROMOSOME 1, WHOLE GENOME SHOTGUN SEQUENCE"/>
    <property type="match status" value="1"/>
</dbReference>
<feature type="region of interest" description="Disordered" evidence="1">
    <location>
        <begin position="177"/>
        <end position="213"/>
    </location>
</feature>
<evidence type="ECO:0000256" key="2">
    <source>
        <dbReference type="SAM" id="SignalP"/>
    </source>
</evidence>
<dbReference type="EMBL" id="BJWK01000023">
    <property type="protein sequence ID" value="GEM12628.1"/>
    <property type="molecule type" value="Genomic_DNA"/>
</dbReference>
<dbReference type="OrthoDB" id="3362246at2759"/>
<reference evidence="3 4" key="1">
    <citation type="submission" date="2019-07" db="EMBL/GenBank/DDBJ databases">
        <title>Rhodotorula toruloides NBRC10032 genome sequencing.</title>
        <authorList>
            <person name="Shida Y."/>
            <person name="Takaku H."/>
            <person name="Ogasawara W."/>
            <person name="Mori K."/>
        </authorList>
    </citation>
    <scope>NUCLEOTIDE SEQUENCE [LARGE SCALE GENOMIC DNA]</scope>
    <source>
        <strain evidence="3 4">NBRC10032</strain>
    </source>
</reference>
<feature type="signal peptide" evidence="2">
    <location>
        <begin position="1"/>
        <end position="19"/>
    </location>
</feature>
<protein>
    <submittedName>
        <fullName evidence="3">Uncharacterized protein</fullName>
    </submittedName>
</protein>
<name>A0A511KQG7_RHOTO</name>
<evidence type="ECO:0000313" key="3">
    <source>
        <dbReference type="EMBL" id="GEM12628.1"/>
    </source>
</evidence>
<proteinExistence type="predicted"/>
<evidence type="ECO:0000313" key="4">
    <source>
        <dbReference type="Proteomes" id="UP000321518"/>
    </source>
</evidence>
<feature type="region of interest" description="Disordered" evidence="1">
    <location>
        <begin position="122"/>
        <end position="143"/>
    </location>
</feature>
<feature type="compositionally biased region" description="Low complexity" evidence="1">
    <location>
        <begin position="177"/>
        <end position="189"/>
    </location>
</feature>
<feature type="compositionally biased region" description="Low complexity" evidence="1">
    <location>
        <begin position="196"/>
        <end position="213"/>
    </location>
</feature>
<gene>
    <name evidence="3" type="ORF">Rt10032_c23g6645</name>
</gene>
<dbReference type="PANTHER" id="PTHR37487:SF2">
    <property type="entry name" value="EXPRESSED PROTEIN"/>
    <property type="match status" value="1"/>
</dbReference>
<dbReference type="AlphaFoldDB" id="A0A511KQG7"/>
<comment type="caution">
    <text evidence="3">The sequence shown here is derived from an EMBL/GenBank/DDBJ whole genome shotgun (WGS) entry which is preliminary data.</text>
</comment>
<dbReference type="Proteomes" id="UP000321518">
    <property type="component" value="Unassembled WGS sequence"/>
</dbReference>
<keyword evidence="2" id="KW-0732">Signal</keyword>
<organism evidence="3 4">
    <name type="scientific">Rhodotorula toruloides</name>
    <name type="common">Yeast</name>
    <name type="synonym">Rhodosporidium toruloides</name>
    <dbReference type="NCBI Taxonomy" id="5286"/>
    <lineage>
        <taxon>Eukaryota</taxon>
        <taxon>Fungi</taxon>
        <taxon>Dikarya</taxon>
        <taxon>Basidiomycota</taxon>
        <taxon>Pucciniomycotina</taxon>
        <taxon>Microbotryomycetes</taxon>
        <taxon>Sporidiobolales</taxon>
        <taxon>Sporidiobolaceae</taxon>
        <taxon>Rhodotorula</taxon>
    </lineage>
</organism>
<sequence>MRFTVAVVALVAAAGSALAQSSLIINTPTALFQCQPYLVTWGGGQAPYFVRVLPGGQLSAAPLATLDQQPTSDTQYTWTVNIPAGTSITLTITDSTGATAATAPVTINQGASGCLNAQGSSGLASSGSATNGQSTPSATSIIQSSTGSASSAASSAASSVSTRASSSAASVQSSASAMSSSGASSASSMPSNTATGSAPSQSSKPSSGASMEKKVGAVVAVVAGAVVALAA</sequence>
<evidence type="ECO:0000256" key="1">
    <source>
        <dbReference type="SAM" id="MobiDB-lite"/>
    </source>
</evidence>
<feature type="chain" id="PRO_5021995009" evidence="2">
    <location>
        <begin position="20"/>
        <end position="231"/>
    </location>
</feature>